<feature type="repeat" description="WD" evidence="4">
    <location>
        <begin position="1005"/>
        <end position="1046"/>
    </location>
</feature>
<reference evidence="6" key="1">
    <citation type="submission" date="2021-03" db="EMBL/GenBank/DDBJ databases">
        <authorList>
            <person name="Tagirdzhanova G."/>
        </authorList>
    </citation>
    <scope>NUCLEOTIDE SEQUENCE</scope>
</reference>
<gene>
    <name evidence="3" type="primary">NCS2</name>
    <name evidence="3" type="synonym">CTU2</name>
    <name evidence="6" type="ORF">GOMPHAMPRED_003984</name>
</gene>
<dbReference type="Gene3D" id="3.40.50.620">
    <property type="entry name" value="HUPs"/>
    <property type="match status" value="1"/>
</dbReference>
<organism evidence="6 7">
    <name type="scientific">Gomphillus americanus</name>
    <dbReference type="NCBI Taxonomy" id="1940652"/>
    <lineage>
        <taxon>Eukaryota</taxon>
        <taxon>Fungi</taxon>
        <taxon>Dikarya</taxon>
        <taxon>Ascomycota</taxon>
        <taxon>Pezizomycotina</taxon>
        <taxon>Lecanoromycetes</taxon>
        <taxon>OSLEUM clade</taxon>
        <taxon>Ostropomycetidae</taxon>
        <taxon>Ostropales</taxon>
        <taxon>Graphidaceae</taxon>
        <taxon>Gomphilloideae</taxon>
        <taxon>Gomphillus</taxon>
    </lineage>
</organism>
<dbReference type="PROSITE" id="PS50837">
    <property type="entry name" value="NACHT"/>
    <property type="match status" value="1"/>
</dbReference>
<dbReference type="InterPro" id="IPR015943">
    <property type="entry name" value="WD40/YVTN_repeat-like_dom_sf"/>
</dbReference>
<comment type="function">
    <text evidence="3">Plays a central role in 2-thiolation of mcm(5)S(2)U at tRNA wobble positions of tRNA(Lys), tRNA(Glu) and tRNA(Gln). May act by forming a heterodimer with NCS6 that ligates sulfur from thiocarboxylated URM1 onto the uridine of tRNAs at wobble position. Prior mcm(5) tRNA modification by the elongator complex is required for 2-thiolation. May also be involved in protein urmylation.</text>
</comment>
<keyword evidence="3" id="KW-0819">tRNA processing</keyword>
<evidence type="ECO:0000256" key="1">
    <source>
        <dbReference type="ARBA" id="ARBA00022574"/>
    </source>
</evidence>
<dbReference type="SUPFAM" id="SSF50978">
    <property type="entry name" value="WD40 repeat-like"/>
    <property type="match status" value="2"/>
</dbReference>
<dbReference type="Proteomes" id="UP000664169">
    <property type="component" value="Unassembled WGS sequence"/>
</dbReference>
<dbReference type="InterPro" id="IPR014729">
    <property type="entry name" value="Rossmann-like_a/b/a_fold"/>
</dbReference>
<dbReference type="SUPFAM" id="SSF52402">
    <property type="entry name" value="Adenine nucleotide alpha hydrolases-like"/>
    <property type="match status" value="1"/>
</dbReference>
<dbReference type="PANTHER" id="PTHR46082:SF11">
    <property type="entry name" value="AAA+ ATPASE DOMAIN-CONTAINING PROTEIN-RELATED"/>
    <property type="match status" value="1"/>
</dbReference>
<dbReference type="PROSITE" id="PS50294">
    <property type="entry name" value="WD_REPEATS_REGION"/>
    <property type="match status" value="2"/>
</dbReference>
<proteinExistence type="inferred from homology"/>
<dbReference type="InterPro" id="IPR035994">
    <property type="entry name" value="Nucleoside_phosphorylase_sf"/>
</dbReference>
<accession>A0A8H3FQ54</accession>
<comment type="similarity">
    <text evidence="3">Belongs to the CTU2/NCS2 family.</text>
</comment>
<dbReference type="GO" id="GO:0002098">
    <property type="term" value="P:tRNA wobble uridine modification"/>
    <property type="evidence" value="ECO:0007669"/>
    <property type="project" value="UniProtKB-UniRule"/>
</dbReference>
<evidence type="ECO:0000256" key="3">
    <source>
        <dbReference type="HAMAP-Rule" id="MF_03054"/>
    </source>
</evidence>
<name>A0A8H3FQ54_9LECA</name>
<dbReference type="Pfam" id="PF10288">
    <property type="entry name" value="CTU2"/>
    <property type="match status" value="1"/>
</dbReference>
<dbReference type="SUPFAM" id="SSF53167">
    <property type="entry name" value="Purine and uridine phosphorylases"/>
    <property type="match status" value="1"/>
</dbReference>
<comment type="pathway">
    <text evidence="3">tRNA modification; 5-methoxycarbonylmethyl-2-thiouridine-tRNA biosynthesis.</text>
</comment>
<dbReference type="HAMAP" id="MF_03054">
    <property type="entry name" value="CTU2"/>
    <property type="match status" value="1"/>
</dbReference>
<dbReference type="CDD" id="cd00200">
    <property type="entry name" value="WD40"/>
    <property type="match status" value="1"/>
</dbReference>
<dbReference type="GO" id="GO:0005737">
    <property type="term" value="C:cytoplasm"/>
    <property type="evidence" value="ECO:0007669"/>
    <property type="project" value="UniProtKB-SubCell"/>
</dbReference>
<feature type="repeat" description="WD" evidence="4">
    <location>
        <begin position="1136"/>
        <end position="1177"/>
    </location>
</feature>
<dbReference type="InterPro" id="IPR001680">
    <property type="entry name" value="WD40_rpt"/>
</dbReference>
<comment type="subcellular location">
    <subcellularLocation>
        <location evidence="3">Cytoplasm</location>
    </subcellularLocation>
</comment>
<dbReference type="SUPFAM" id="SSF52540">
    <property type="entry name" value="P-loop containing nucleoside triphosphate hydrolases"/>
    <property type="match status" value="1"/>
</dbReference>
<feature type="repeat" description="WD" evidence="4">
    <location>
        <begin position="1047"/>
        <end position="1087"/>
    </location>
</feature>
<dbReference type="Pfam" id="PF24883">
    <property type="entry name" value="NPHP3_N"/>
    <property type="match status" value="1"/>
</dbReference>
<dbReference type="PROSITE" id="PS50082">
    <property type="entry name" value="WD_REPEATS_2"/>
    <property type="match status" value="4"/>
</dbReference>
<evidence type="ECO:0000259" key="5">
    <source>
        <dbReference type="PROSITE" id="PS50837"/>
    </source>
</evidence>
<protein>
    <recommendedName>
        <fullName evidence="3">Cytoplasmic tRNA 2-thiolation protein 2</fullName>
    </recommendedName>
</protein>
<dbReference type="InterPro" id="IPR019775">
    <property type="entry name" value="WD40_repeat_CS"/>
</dbReference>
<dbReference type="InterPro" id="IPR053137">
    <property type="entry name" value="NLR-like"/>
</dbReference>
<keyword evidence="7" id="KW-1185">Reference proteome</keyword>
<dbReference type="Gene3D" id="3.40.50.300">
    <property type="entry name" value="P-loop containing nucleotide triphosphate hydrolases"/>
    <property type="match status" value="1"/>
</dbReference>
<dbReference type="InterPro" id="IPR019407">
    <property type="entry name" value="CTU2"/>
</dbReference>
<feature type="repeat" description="WD" evidence="4">
    <location>
        <begin position="964"/>
        <end position="1004"/>
    </location>
</feature>
<dbReference type="InterPro" id="IPR007111">
    <property type="entry name" value="NACHT_NTPase"/>
</dbReference>
<dbReference type="GO" id="GO:0000049">
    <property type="term" value="F:tRNA binding"/>
    <property type="evidence" value="ECO:0007669"/>
    <property type="project" value="InterPro"/>
</dbReference>
<evidence type="ECO:0000256" key="4">
    <source>
        <dbReference type="PROSITE-ProRule" id="PRU00221"/>
    </source>
</evidence>
<comment type="caution">
    <text evidence="6">The sequence shown here is derived from an EMBL/GenBank/DDBJ whole genome shotgun (WGS) entry which is preliminary data.</text>
</comment>
<evidence type="ECO:0000313" key="6">
    <source>
        <dbReference type="EMBL" id="CAF9925843.1"/>
    </source>
</evidence>
<dbReference type="Pfam" id="PF00400">
    <property type="entry name" value="WD40"/>
    <property type="match status" value="6"/>
</dbReference>
<dbReference type="InterPro" id="IPR020472">
    <property type="entry name" value="WD40_PAC1"/>
</dbReference>
<dbReference type="PANTHER" id="PTHR46082">
    <property type="entry name" value="ATP/GTP-BINDING PROTEIN-RELATED"/>
    <property type="match status" value="1"/>
</dbReference>
<keyword evidence="3" id="KW-0963">Cytoplasm</keyword>
<keyword evidence="2" id="KW-0677">Repeat</keyword>
<dbReference type="InterPro" id="IPR027417">
    <property type="entry name" value="P-loop_NTPase"/>
</dbReference>
<sequence length="1972" mass="218937">MESITLTHQDYTIGWICALEVELTAARCMLDEEHEDLSVAANDSNTYTLGRAGKHNIVIACLPEGTIGTTGAATAAANLLRSFNNIRFGLMVGIAGGAPGPPDEEDPRNDIRLGDVVVSTPLESSGGVIHYDFSVTLDGGRTVRIGHLNSPPPVVMTAVAKLRSNISRGYSIRQLWDDMLQREPDLDHKYPGHITDHLFASDYPHTTNDSHCRNCDASRIVLRQTRTKPDKPIVHYGLIGSTNQLLMSAKRRDELRQQDQIICLEMEASGLMNDFPCVVIRGICGKYIPVQVSRTDMKDYCDGHKNKIWQPYAAGMAAAYTKALLAVISPAAVVEQKMARDVLQAGNVANTEITKAKVDRIATDRLYEKLPYASGATFDAAEDAHATDQRCLKGTRVALLQQIRNWATSNTTKTIFWLNGAAGTGKSTIARTVAAEFAASAQLGASFFFKRGERDRSHAHRFFTTIAVQLSQYLPAVRPFIEKAIEADPRIGESSPRRHFDELILKPLASANAETGRLVFLVIDALDECDLDAHMRLVVDLLAKIQIQSAFDIRILLTSRPELPLRLGFKNLTSNQYESLVLQEIAEAIVIEDFTIYLRHHFMRITTDHDDLPQTWPGDKNVVSLVHMALPLFIFAATICRFIADSNWSPEQQLEYLLRYKSTRMDSMDRTYEPVLARLLGSDTSRHVDLIKDFRAILGPITVLGEPLSRIALASLLRINEQSIGARLQTLHAVLNVPSRPDIPIRPHHLSFIDFLLDEKRGISNKFWIDAKIANQKVAGCCLVLLLTTKQLHKDICNLSSSGMTQQDIHNHSVSRFMTPEIQYACCYWVHHLSRGGDLSCDVQARVLQFLEERFLFWLEALSLLGRTGQSITMMHTLLSLPLADNPSSDVPLRLRLFFEDGYRFAMYNKPAIETDCLQTYASALLFAPSSSIVKHTFQSYIPARILRMPRVREYWDEKLQVLERGHKAGIECIAFSQSELLAVGDEAGFITLWDSVTGHFQQTLKGSEEDISSVLFIDDDYYLVSGSRSGTIKLWNVDSGEARQTMRTSNDTVTAVISSPEGFLVAASFNGYIEIWDTATSKVLRTIEGHSNDSQTLNPCITALAFSHHGELISASLDKTIRIWKRLSYSASHVLSGHSDGVTCIALSQGSRLLASGSYDCAIKLWDIGRGELEHTIGPIEEGLHVLSLAFSPDGNILAAGTEGRIALFETKSRNFLRTLIHGHGAIRSLAFSLSGVLAAGSDDLEITLWKPATNIKGIAGSTDHPGKLLRVVFDSSGHLLASLCDYGCVKLWLIAKEVIREVVVGTINSHQEIHYVVFSPNSHHLAFGGDTVTYFYDIASAQVDKVECGSWKGCFSPDSNKFVLGSSYKITMLHVATKELVWSIDTKTPSAIAFSMDGECLALANYDDCQIWDTSTGLCKRTLTKHHEEIRQVSLSPNNKLLAIAYDHSIKVIELVTDELKAIFEFSSRVEKLRFHPNLPYLETNLGQIKLNVSGDQIEERSSVGMDTFRLNDEWIYHNSDMLLWLPADYREGKCDVHGGLFAFGTRLKDVTFIEFFDQTNRTRMRTEASEQEITALVVKGLKDLAEPRLAKKVGEGFRIPHAGRDSSRRVLLPLSGGISSLSLLHLLDLHAEGRHARTGWIGYEVTGLWVDQGSILYDDGFGKQAWETVKARYGRRWQIVKIDVQDILSDQGPLREEDRKALIASLPFSKPTEDTEPLAMLISILKGLPEPSSQTDLLTTLRTRLINAFAQKHECSVVVWGDTTTRLAEKTLAEAAKGRGFSLPWQTGDGATPFDGIKYMYPFQDLYRKEIEIWAEAASNPKIQDIVPVIKHNKTSTQAAAAASSRNLTIDDLMRQYFTSVEESYPSIVTNVVRTSNKLEAPTAQALGSDGDRLVNCCICGLSYDAAVGGLGAWEGNQKLEAMDHHHHREHNDAAAAAMSTTNSHGLENGLDTHVCYGCSRTIEKAKMF</sequence>
<dbReference type="GO" id="GO:0009116">
    <property type="term" value="P:nucleoside metabolic process"/>
    <property type="evidence" value="ECO:0007669"/>
    <property type="project" value="InterPro"/>
</dbReference>
<dbReference type="InterPro" id="IPR036322">
    <property type="entry name" value="WD40_repeat_dom_sf"/>
</dbReference>
<dbReference type="SMART" id="SM00320">
    <property type="entry name" value="WD40"/>
    <property type="match status" value="11"/>
</dbReference>
<keyword evidence="1 4" id="KW-0853">WD repeat</keyword>
<dbReference type="GO" id="GO:0034227">
    <property type="term" value="P:tRNA thio-modification"/>
    <property type="evidence" value="ECO:0007669"/>
    <property type="project" value="UniProtKB-UniRule"/>
</dbReference>
<dbReference type="UniPathway" id="UPA00988"/>
<dbReference type="EMBL" id="CAJPDQ010000024">
    <property type="protein sequence ID" value="CAF9925843.1"/>
    <property type="molecule type" value="Genomic_DNA"/>
</dbReference>
<dbReference type="GO" id="GO:0016779">
    <property type="term" value="F:nucleotidyltransferase activity"/>
    <property type="evidence" value="ECO:0007669"/>
    <property type="project" value="UniProtKB-UniRule"/>
</dbReference>
<dbReference type="OrthoDB" id="25129at2759"/>
<evidence type="ECO:0000256" key="2">
    <source>
        <dbReference type="ARBA" id="ARBA00022737"/>
    </source>
</evidence>
<dbReference type="InterPro" id="IPR056884">
    <property type="entry name" value="NPHP3-like_N"/>
</dbReference>
<feature type="domain" description="NACHT" evidence="5">
    <location>
        <begin position="414"/>
        <end position="561"/>
    </location>
</feature>
<dbReference type="Gene3D" id="2.130.10.10">
    <property type="entry name" value="YVTN repeat-like/Quinoprotein amine dehydrogenase"/>
    <property type="match status" value="3"/>
</dbReference>
<dbReference type="PROSITE" id="PS00678">
    <property type="entry name" value="WD_REPEATS_1"/>
    <property type="match status" value="2"/>
</dbReference>
<dbReference type="Gene3D" id="3.40.50.1580">
    <property type="entry name" value="Nucleoside phosphorylase domain"/>
    <property type="match status" value="1"/>
</dbReference>
<dbReference type="PRINTS" id="PR00320">
    <property type="entry name" value="GPROTEINBRPT"/>
</dbReference>
<dbReference type="GO" id="GO:0032447">
    <property type="term" value="P:protein urmylation"/>
    <property type="evidence" value="ECO:0007669"/>
    <property type="project" value="UniProtKB-UniRule"/>
</dbReference>
<evidence type="ECO:0000313" key="7">
    <source>
        <dbReference type="Proteomes" id="UP000664169"/>
    </source>
</evidence>